<dbReference type="InterPro" id="IPR009078">
    <property type="entry name" value="Ferritin-like_SF"/>
</dbReference>
<name>A0A9X1P229_9HYPH</name>
<dbReference type="Pfam" id="PF05974">
    <property type="entry name" value="DUF892"/>
    <property type="match status" value="1"/>
</dbReference>
<gene>
    <name evidence="2" type="ORF">LZD57_10530</name>
</gene>
<dbReference type="PANTHER" id="PTHR30565">
    <property type="entry name" value="PROTEIN YCIF"/>
    <property type="match status" value="1"/>
</dbReference>
<dbReference type="EMBL" id="JAJUWU010000009">
    <property type="protein sequence ID" value="MCE7028424.1"/>
    <property type="molecule type" value="Genomic_DNA"/>
</dbReference>
<dbReference type="Gene3D" id="1.20.1260.10">
    <property type="match status" value="1"/>
</dbReference>
<feature type="compositionally biased region" description="Basic and acidic residues" evidence="1">
    <location>
        <begin position="137"/>
        <end position="150"/>
    </location>
</feature>
<dbReference type="InterPro" id="IPR010287">
    <property type="entry name" value="DUF892_YciF-like"/>
</dbReference>
<reference evidence="2" key="1">
    <citation type="submission" date="2022-01" db="EMBL/GenBank/DDBJ databases">
        <title>Jiella avicenniae sp. nov., a novel endophytic bacterium isolated from bark of Avicennia marina.</title>
        <authorList>
            <person name="Tuo L."/>
        </authorList>
    </citation>
    <scope>NUCLEOTIDE SEQUENCE</scope>
    <source>
        <strain evidence="2">CBK1P-4</strain>
    </source>
</reference>
<dbReference type="SUPFAM" id="SSF47240">
    <property type="entry name" value="Ferritin-like"/>
    <property type="match status" value="1"/>
</dbReference>
<sequence length="162" mass="17699">MSVTNLEELFLHTLKDVYYAEKQIVKALPKMARKAGSEDVKAAFDSHLTETREHVTRLESVFAAIGKKPSAVKCDAIVGILHEATELMDEVEDTETLDAAMLAAAQAVEHYEIARYGTLVSWAGVLGHKDAVKTLEATREEEKATDDKLSKLGKSGVNKKAA</sequence>
<protein>
    <submittedName>
        <fullName evidence="2">Ferritin-like domain-containing protein</fullName>
    </submittedName>
</protein>
<dbReference type="PANTHER" id="PTHR30565:SF9">
    <property type="entry name" value="PROTEIN YCIF"/>
    <property type="match status" value="1"/>
</dbReference>
<dbReference type="CDD" id="cd07909">
    <property type="entry name" value="YciF"/>
    <property type="match status" value="1"/>
</dbReference>
<dbReference type="InterPro" id="IPR047114">
    <property type="entry name" value="YciF"/>
</dbReference>
<accession>A0A9X1P229</accession>
<dbReference type="InterPro" id="IPR012347">
    <property type="entry name" value="Ferritin-like"/>
</dbReference>
<proteinExistence type="predicted"/>
<evidence type="ECO:0000313" key="2">
    <source>
        <dbReference type="EMBL" id="MCE7028424.1"/>
    </source>
</evidence>
<dbReference type="RefSeq" id="WP_233719582.1">
    <property type="nucleotide sequence ID" value="NZ_JAJUWU010000009.1"/>
</dbReference>
<comment type="caution">
    <text evidence="2">The sequence shown here is derived from an EMBL/GenBank/DDBJ whole genome shotgun (WGS) entry which is preliminary data.</text>
</comment>
<evidence type="ECO:0000256" key="1">
    <source>
        <dbReference type="SAM" id="MobiDB-lite"/>
    </source>
</evidence>
<dbReference type="AlphaFoldDB" id="A0A9X1P229"/>
<organism evidence="2 3">
    <name type="scientific">Jiella avicenniae</name>
    <dbReference type="NCBI Taxonomy" id="2907202"/>
    <lineage>
        <taxon>Bacteria</taxon>
        <taxon>Pseudomonadati</taxon>
        <taxon>Pseudomonadota</taxon>
        <taxon>Alphaproteobacteria</taxon>
        <taxon>Hyphomicrobiales</taxon>
        <taxon>Aurantimonadaceae</taxon>
        <taxon>Jiella</taxon>
    </lineage>
</organism>
<evidence type="ECO:0000313" key="3">
    <source>
        <dbReference type="Proteomes" id="UP001139035"/>
    </source>
</evidence>
<keyword evidence="3" id="KW-1185">Reference proteome</keyword>
<feature type="region of interest" description="Disordered" evidence="1">
    <location>
        <begin position="137"/>
        <end position="162"/>
    </location>
</feature>
<dbReference type="Proteomes" id="UP001139035">
    <property type="component" value="Unassembled WGS sequence"/>
</dbReference>